<dbReference type="Proteomes" id="UP000319769">
    <property type="component" value="Unassembled WGS sequence"/>
</dbReference>
<organism evidence="2 3">
    <name type="scientific">Amycolatopsis acidicola</name>
    <dbReference type="NCBI Taxonomy" id="2596893"/>
    <lineage>
        <taxon>Bacteria</taxon>
        <taxon>Bacillati</taxon>
        <taxon>Actinomycetota</taxon>
        <taxon>Actinomycetes</taxon>
        <taxon>Pseudonocardiales</taxon>
        <taxon>Pseudonocardiaceae</taxon>
        <taxon>Amycolatopsis</taxon>
    </lineage>
</organism>
<dbReference type="OrthoDB" id="7470921at2"/>
<dbReference type="Gene3D" id="6.10.30.10">
    <property type="match status" value="1"/>
</dbReference>
<accession>A0A5N0UYZ8</accession>
<evidence type="ECO:0000313" key="2">
    <source>
        <dbReference type="EMBL" id="KAA9156749.1"/>
    </source>
</evidence>
<reference evidence="2" key="1">
    <citation type="submission" date="2019-09" db="EMBL/GenBank/DDBJ databases">
        <authorList>
            <person name="Teo W.F.A."/>
            <person name="Duangmal K."/>
        </authorList>
    </citation>
    <scope>NUCLEOTIDE SEQUENCE [LARGE SCALE GENOMIC DNA]</scope>
    <source>
        <strain evidence="2">K81G1</strain>
    </source>
</reference>
<proteinExistence type="predicted"/>
<evidence type="ECO:0000313" key="3">
    <source>
        <dbReference type="Proteomes" id="UP000319769"/>
    </source>
</evidence>
<dbReference type="InterPro" id="IPR052513">
    <property type="entry name" value="Thioester_dehydratase-like"/>
</dbReference>
<dbReference type="GO" id="GO:0003677">
    <property type="term" value="F:DNA binding"/>
    <property type="evidence" value="ECO:0007669"/>
    <property type="project" value="UniProtKB-KW"/>
</dbReference>
<protein>
    <submittedName>
        <fullName evidence="2">DNA-binding protein</fullName>
    </submittedName>
</protein>
<evidence type="ECO:0000259" key="1">
    <source>
        <dbReference type="Pfam" id="PF01796"/>
    </source>
</evidence>
<keyword evidence="2" id="KW-0238">DNA-binding</keyword>
<feature type="domain" description="ChsH2 C-terminal OB-fold" evidence="1">
    <location>
        <begin position="76"/>
        <end position="140"/>
    </location>
</feature>
<dbReference type="AlphaFoldDB" id="A0A5N0UYZ8"/>
<name>A0A5N0UYZ8_9PSEU</name>
<gene>
    <name evidence="2" type="ORF">FPZ12_026625</name>
</gene>
<dbReference type="PANTHER" id="PTHR34075:SF5">
    <property type="entry name" value="BLR3430 PROTEIN"/>
    <property type="match status" value="1"/>
</dbReference>
<dbReference type="SUPFAM" id="SSF50249">
    <property type="entry name" value="Nucleic acid-binding proteins"/>
    <property type="match status" value="1"/>
</dbReference>
<dbReference type="InterPro" id="IPR012340">
    <property type="entry name" value="NA-bd_OB-fold"/>
</dbReference>
<dbReference type="EMBL" id="VMNW02000046">
    <property type="protein sequence ID" value="KAA9156749.1"/>
    <property type="molecule type" value="Genomic_DNA"/>
</dbReference>
<dbReference type="PANTHER" id="PTHR34075">
    <property type="entry name" value="BLR3430 PROTEIN"/>
    <property type="match status" value="1"/>
</dbReference>
<comment type="caution">
    <text evidence="2">The sequence shown here is derived from an EMBL/GenBank/DDBJ whole genome shotgun (WGS) entry which is preliminary data.</text>
</comment>
<sequence length="164" mass="18272">MAAARARRPAALGLKENTVGYSFQAHRISGGINADEKYWEFLEDGQFRLPRCAGCARWIWPAHFRCGDCGSWDQEWVLVEPAGTVYSWTRSWYAFDRTRERAEDVPYVVVVAELPGAGRVRVIGVLDGPEDGLKIGAPVRGHIDPPSPKSKGYPALRWALEAKS</sequence>
<keyword evidence="3" id="KW-1185">Reference proteome</keyword>
<dbReference type="InterPro" id="IPR002878">
    <property type="entry name" value="ChsH2_C"/>
</dbReference>
<dbReference type="Pfam" id="PF01796">
    <property type="entry name" value="OB_ChsH2_C"/>
    <property type="match status" value="1"/>
</dbReference>